<evidence type="ECO:0000313" key="1">
    <source>
        <dbReference type="EMBL" id="EGD37327.1"/>
    </source>
</evidence>
<reference evidence="1 2" key="1">
    <citation type="submission" date="2011-02" db="EMBL/GenBank/DDBJ databases">
        <authorList>
            <person name="Muzny D."/>
            <person name="Qin X."/>
            <person name="Deng J."/>
            <person name="Jiang H."/>
            <person name="Liu Y."/>
            <person name="Qu J."/>
            <person name="Song X.-Z."/>
            <person name="Zhang L."/>
            <person name="Thornton R."/>
            <person name="Coyle M."/>
            <person name="Francisco L."/>
            <person name="Jackson L."/>
            <person name="Javaid M."/>
            <person name="Korchina V."/>
            <person name="Kovar C."/>
            <person name="Mata R."/>
            <person name="Mathew T."/>
            <person name="Ngo R."/>
            <person name="Nguyen L."/>
            <person name="Nguyen N."/>
            <person name="Okwuonu G."/>
            <person name="Ongeri F."/>
            <person name="Pham C."/>
            <person name="Simmons D."/>
            <person name="Wilczek-Boney K."/>
            <person name="Hale W."/>
            <person name="Jakkamsetti A."/>
            <person name="Pham P."/>
            <person name="Ruth R."/>
            <person name="San Lucas F."/>
            <person name="Warren J."/>
            <person name="Zhang J."/>
            <person name="Zhao Z."/>
            <person name="Zhou C."/>
            <person name="Zhu D."/>
            <person name="Lee S."/>
            <person name="Bess C."/>
            <person name="Blankenburg K."/>
            <person name="Forbes L."/>
            <person name="Fu Q."/>
            <person name="Gubbala S."/>
            <person name="Hirani K."/>
            <person name="Jayaseelan J.C."/>
            <person name="Lara F."/>
            <person name="Munidasa M."/>
            <person name="Palculict T."/>
            <person name="Patil S."/>
            <person name="Pu L.-L."/>
            <person name="Saada N."/>
            <person name="Tang L."/>
            <person name="Weissenberger G."/>
            <person name="Zhu Y."/>
            <person name="Hemphill L."/>
            <person name="Shang Y."/>
            <person name="Youmans B."/>
            <person name="Ayvaz T."/>
            <person name="Ross M."/>
            <person name="Santibanez J."/>
            <person name="Aqrawi P."/>
            <person name="Gross S."/>
            <person name="Joshi V."/>
            <person name="Fowler G."/>
            <person name="Nazareth L."/>
            <person name="Reid J."/>
            <person name="Worley K."/>
            <person name="Petrosino J."/>
            <person name="Highlander S."/>
            <person name="Gibbs R."/>
        </authorList>
    </citation>
    <scope>NUCLEOTIDE SEQUENCE [LARGE SCALE GENOMIC DNA]</scope>
    <source>
        <strain evidence="1 2">SK150</strain>
    </source>
</reference>
<sequence length="128" mass="15307">MINNKNDEQKEEIKEEIKEETNRFIKFLVESFELDKSVYAIITSSQVDQKWTTWKFLTYTFVLTQNPVDAHTRPWEKESLSCNTFDYFKQRVFQLNLSDENGILDFLKRLSLLDPTSKSLEYETSFKD</sequence>
<dbReference type="RefSeq" id="WP_002908604.1">
    <property type="nucleotide sequence ID" value="NZ_GL872442.1"/>
</dbReference>
<dbReference type="EMBL" id="AEXY01000004">
    <property type="protein sequence ID" value="EGD37327.1"/>
    <property type="molecule type" value="Genomic_DNA"/>
</dbReference>
<dbReference type="PATRIC" id="fig|888811.3.peg.352"/>
<dbReference type="HOGENOM" id="CLU_2002705_0_0_9"/>
<gene>
    <name evidence="1" type="ORF">HMPREF9383_0358</name>
</gene>
<accession>F0IJQ6</accession>
<organism evidence="1 2">
    <name type="scientific">Streptococcus sanguinis SK150</name>
    <dbReference type="NCBI Taxonomy" id="888811"/>
    <lineage>
        <taxon>Bacteria</taxon>
        <taxon>Bacillati</taxon>
        <taxon>Bacillota</taxon>
        <taxon>Bacilli</taxon>
        <taxon>Lactobacillales</taxon>
        <taxon>Streptococcaceae</taxon>
        <taxon>Streptococcus</taxon>
    </lineage>
</organism>
<protein>
    <submittedName>
        <fullName evidence="1">Uncharacterized protein</fullName>
    </submittedName>
</protein>
<dbReference type="Proteomes" id="UP000003530">
    <property type="component" value="Unassembled WGS sequence"/>
</dbReference>
<dbReference type="AlphaFoldDB" id="F0IJQ6"/>
<name>F0IJQ6_STRSA</name>
<proteinExistence type="predicted"/>
<comment type="caution">
    <text evidence="1">The sequence shown here is derived from an EMBL/GenBank/DDBJ whole genome shotgun (WGS) entry which is preliminary data.</text>
</comment>
<evidence type="ECO:0000313" key="2">
    <source>
        <dbReference type="Proteomes" id="UP000003530"/>
    </source>
</evidence>